<gene>
    <name evidence="2" type="ORF">AVEN_275765_1</name>
</gene>
<keyword evidence="3" id="KW-1185">Reference proteome</keyword>
<accession>A0A4Y2VTT3</accession>
<sequence length="96" mass="10913">MTDFQWNQVSNLEPYGPKTETLPLSHPLPLQSEDGGFSVHQTLIHAGSLLEASFNSRPSDHDAENIPTGHRNQKFQVGIFRKLLVQLLHFILYTFI</sequence>
<evidence type="ECO:0000313" key="3">
    <source>
        <dbReference type="Proteomes" id="UP000499080"/>
    </source>
</evidence>
<reference evidence="2 3" key="1">
    <citation type="journal article" date="2019" name="Sci. Rep.">
        <title>Orb-weaving spider Araneus ventricosus genome elucidates the spidroin gene catalogue.</title>
        <authorList>
            <person name="Kono N."/>
            <person name="Nakamura H."/>
            <person name="Ohtoshi R."/>
            <person name="Moran D.A.P."/>
            <person name="Shinohara A."/>
            <person name="Yoshida Y."/>
            <person name="Fujiwara M."/>
            <person name="Mori M."/>
            <person name="Tomita M."/>
            <person name="Arakawa K."/>
        </authorList>
    </citation>
    <scope>NUCLEOTIDE SEQUENCE [LARGE SCALE GENOMIC DNA]</scope>
</reference>
<dbReference type="Proteomes" id="UP000499080">
    <property type="component" value="Unassembled WGS sequence"/>
</dbReference>
<name>A0A4Y2VTT3_ARAVE</name>
<dbReference type="EMBL" id="BGPR01051907">
    <property type="protein sequence ID" value="GBO28813.1"/>
    <property type="molecule type" value="Genomic_DNA"/>
</dbReference>
<evidence type="ECO:0000256" key="1">
    <source>
        <dbReference type="SAM" id="MobiDB-lite"/>
    </source>
</evidence>
<comment type="caution">
    <text evidence="2">The sequence shown here is derived from an EMBL/GenBank/DDBJ whole genome shotgun (WGS) entry which is preliminary data.</text>
</comment>
<proteinExistence type="predicted"/>
<evidence type="ECO:0000313" key="2">
    <source>
        <dbReference type="EMBL" id="GBO28813.1"/>
    </source>
</evidence>
<dbReference type="AlphaFoldDB" id="A0A4Y2VTT3"/>
<protein>
    <submittedName>
        <fullName evidence="2">Uncharacterized protein</fullName>
    </submittedName>
</protein>
<organism evidence="2 3">
    <name type="scientific">Araneus ventricosus</name>
    <name type="common">Orbweaver spider</name>
    <name type="synonym">Epeira ventricosa</name>
    <dbReference type="NCBI Taxonomy" id="182803"/>
    <lineage>
        <taxon>Eukaryota</taxon>
        <taxon>Metazoa</taxon>
        <taxon>Ecdysozoa</taxon>
        <taxon>Arthropoda</taxon>
        <taxon>Chelicerata</taxon>
        <taxon>Arachnida</taxon>
        <taxon>Araneae</taxon>
        <taxon>Araneomorphae</taxon>
        <taxon>Entelegynae</taxon>
        <taxon>Araneoidea</taxon>
        <taxon>Araneidae</taxon>
        <taxon>Araneus</taxon>
    </lineage>
</organism>
<feature type="compositionally biased region" description="Polar residues" evidence="1">
    <location>
        <begin position="1"/>
        <end position="11"/>
    </location>
</feature>
<feature type="region of interest" description="Disordered" evidence="1">
    <location>
        <begin position="1"/>
        <end position="29"/>
    </location>
</feature>